<feature type="region of interest" description="Disordered" evidence="1">
    <location>
        <begin position="29"/>
        <end position="64"/>
    </location>
</feature>
<sequence length="146" mass="15051">MKRAIKTALAASSLMVVLSVPAFAESGASAAGSSMTNRGGMGATTVTNGTDEYGTRGMAGTTAGTNAYTAANGNNRGMNNYTTDTNNNNGFRRYGVNSAGNGNNTMTGQRLRANAANDGMDWGWLGLLGLLGLSGLRGRNRDRETT</sequence>
<organism evidence="3 4">
    <name type="scientific">Paenibacillus sambharensis</name>
    <dbReference type="NCBI Taxonomy" id="1803190"/>
    <lineage>
        <taxon>Bacteria</taxon>
        <taxon>Bacillati</taxon>
        <taxon>Bacillota</taxon>
        <taxon>Bacilli</taxon>
        <taxon>Bacillales</taxon>
        <taxon>Paenibacillaceae</taxon>
        <taxon>Paenibacillus</taxon>
    </lineage>
</organism>
<feature type="signal peptide" evidence="2">
    <location>
        <begin position="1"/>
        <end position="24"/>
    </location>
</feature>
<evidence type="ECO:0000256" key="1">
    <source>
        <dbReference type="SAM" id="MobiDB-lite"/>
    </source>
</evidence>
<evidence type="ECO:0000313" key="4">
    <source>
        <dbReference type="Proteomes" id="UP000249522"/>
    </source>
</evidence>
<proteinExistence type="predicted"/>
<name>A0A2W1LA12_9BACL</name>
<evidence type="ECO:0000256" key="2">
    <source>
        <dbReference type="SAM" id="SignalP"/>
    </source>
</evidence>
<dbReference type="EMBL" id="QKRB01000031">
    <property type="protein sequence ID" value="PZD97068.1"/>
    <property type="molecule type" value="Genomic_DNA"/>
</dbReference>
<evidence type="ECO:0000313" key="3">
    <source>
        <dbReference type="EMBL" id="PZD97068.1"/>
    </source>
</evidence>
<dbReference type="RefSeq" id="WP_111145395.1">
    <property type="nucleotide sequence ID" value="NZ_QKRB01000031.1"/>
</dbReference>
<gene>
    <name evidence="3" type="ORF">DNH61_04010</name>
</gene>
<reference evidence="3 4" key="1">
    <citation type="submission" date="2018-06" db="EMBL/GenBank/DDBJ databases">
        <title>Paenibacillus imtechensis sp. nov.</title>
        <authorList>
            <person name="Pinnaka A.K."/>
            <person name="Singh H."/>
            <person name="Kaur M."/>
        </authorList>
    </citation>
    <scope>NUCLEOTIDE SEQUENCE [LARGE SCALE GENOMIC DNA]</scope>
    <source>
        <strain evidence="3 4">SMB1</strain>
    </source>
</reference>
<feature type="chain" id="PRO_5015962966" description="MYXO-CTERM domain-containing protein" evidence="2">
    <location>
        <begin position="25"/>
        <end position="146"/>
    </location>
</feature>
<protein>
    <recommendedName>
        <fullName evidence="5">MYXO-CTERM domain-containing protein</fullName>
    </recommendedName>
</protein>
<comment type="caution">
    <text evidence="3">The sequence shown here is derived from an EMBL/GenBank/DDBJ whole genome shotgun (WGS) entry which is preliminary data.</text>
</comment>
<dbReference type="AlphaFoldDB" id="A0A2W1LA12"/>
<evidence type="ECO:0008006" key="5">
    <source>
        <dbReference type="Google" id="ProtNLM"/>
    </source>
</evidence>
<keyword evidence="2" id="KW-0732">Signal</keyword>
<dbReference type="NCBIfam" id="NF038039">
    <property type="entry name" value="WGxxGxxG-CTERM"/>
    <property type="match status" value="1"/>
</dbReference>
<feature type="compositionally biased region" description="Low complexity" evidence="1">
    <location>
        <begin position="55"/>
        <end position="64"/>
    </location>
</feature>
<accession>A0A2W1LA12</accession>
<dbReference type="Proteomes" id="UP000249522">
    <property type="component" value="Unassembled WGS sequence"/>
</dbReference>
<keyword evidence="4" id="KW-1185">Reference proteome</keyword>